<gene>
    <name evidence="2" type="ORF">WB794_06895</name>
</gene>
<dbReference type="RefSeq" id="WP_337335112.1">
    <property type="nucleotide sequence ID" value="NZ_JBBDHC010000007.1"/>
</dbReference>
<dbReference type="EC" id="3.1.1.103" evidence="2"/>
<sequence length="408" mass="44780">MTTLLVGLPAALPHAEPLATAAAPAVAAPPSPPRLARREQKALADRIERLAERILREAGGSGMAIAIVQDDAVLLERGFGVTDVGSGEKVDTDTVFRLASLSKAFAGTVAAMLAQEGALQWDARIVDHLPAFKLRNIHSAQTLSVEDILSHRVGLPYNTFDRLLEQDEPYPLLVAKLGEIDPVCEAGECYGYQNIAFSLIGDMVFATTGDFYTHQVEKRIFHPLGMYTATYGRDGLEASARWARPHIRRNGRWTPVRPKETYYRIPPAAGVNASVHDLSLWMRAHLGQAPEVMDRALLDTVHAPLVATPGELGGSAWRRERLRDAHYALGWRIYDYAGHTLVYHGGAVQGYRAVMGLLPERGFGMVVLWNSESGVPGGLLATALDQVLKLPQRDWVQLDHQTPRGRLR</sequence>
<dbReference type="EMBL" id="JBBDHC010000007">
    <property type="protein sequence ID" value="MEJ1249399.1"/>
    <property type="molecule type" value="Genomic_DNA"/>
</dbReference>
<dbReference type="AlphaFoldDB" id="A0AAW9R710"/>
<dbReference type="Pfam" id="PF00144">
    <property type="entry name" value="Beta-lactamase"/>
    <property type="match status" value="1"/>
</dbReference>
<dbReference type="PANTHER" id="PTHR46825:SF15">
    <property type="entry name" value="BETA-LACTAMASE-RELATED DOMAIN-CONTAINING PROTEIN"/>
    <property type="match status" value="1"/>
</dbReference>
<proteinExistence type="predicted"/>
<organism evidence="2 3">
    <name type="scientific">Denitratimonas tolerans</name>
    <dbReference type="NCBI Taxonomy" id="1338420"/>
    <lineage>
        <taxon>Bacteria</taxon>
        <taxon>Pseudomonadati</taxon>
        <taxon>Pseudomonadota</taxon>
        <taxon>Gammaproteobacteria</taxon>
        <taxon>Lysobacterales</taxon>
        <taxon>Lysobacteraceae</taxon>
        <taxon>Denitratimonas</taxon>
    </lineage>
</organism>
<dbReference type="InterPro" id="IPR050491">
    <property type="entry name" value="AmpC-like"/>
</dbReference>
<dbReference type="InterPro" id="IPR012338">
    <property type="entry name" value="Beta-lactam/transpept-like"/>
</dbReference>
<accession>A0AAW9R710</accession>
<feature type="domain" description="Beta-lactamase-related" evidence="1">
    <location>
        <begin position="49"/>
        <end position="381"/>
    </location>
</feature>
<dbReference type="Gene3D" id="3.40.710.10">
    <property type="entry name" value="DD-peptidase/beta-lactamase superfamily"/>
    <property type="match status" value="1"/>
</dbReference>
<dbReference type="Proteomes" id="UP001364472">
    <property type="component" value="Unassembled WGS sequence"/>
</dbReference>
<dbReference type="SUPFAM" id="SSF56601">
    <property type="entry name" value="beta-lactamase/transpeptidase-like"/>
    <property type="match status" value="1"/>
</dbReference>
<protein>
    <submittedName>
        <fullName evidence="2">Serine hydrolase domain-containing protein</fullName>
        <ecNumber evidence="2">3.1.1.103</ecNumber>
    </submittedName>
</protein>
<evidence type="ECO:0000313" key="2">
    <source>
        <dbReference type="EMBL" id="MEJ1249399.1"/>
    </source>
</evidence>
<dbReference type="GO" id="GO:0016787">
    <property type="term" value="F:hydrolase activity"/>
    <property type="evidence" value="ECO:0007669"/>
    <property type="project" value="UniProtKB-KW"/>
</dbReference>
<evidence type="ECO:0000313" key="3">
    <source>
        <dbReference type="Proteomes" id="UP001364472"/>
    </source>
</evidence>
<keyword evidence="3" id="KW-1185">Reference proteome</keyword>
<evidence type="ECO:0000259" key="1">
    <source>
        <dbReference type="Pfam" id="PF00144"/>
    </source>
</evidence>
<name>A0AAW9R710_9GAMM</name>
<comment type="caution">
    <text evidence="2">The sequence shown here is derived from an EMBL/GenBank/DDBJ whole genome shotgun (WGS) entry which is preliminary data.</text>
</comment>
<dbReference type="PANTHER" id="PTHR46825">
    <property type="entry name" value="D-ALANYL-D-ALANINE-CARBOXYPEPTIDASE/ENDOPEPTIDASE AMPH"/>
    <property type="match status" value="1"/>
</dbReference>
<reference evidence="2 3" key="1">
    <citation type="journal article" date="2016" name="Antonie Van Leeuwenhoek">
        <title>Denitratimonas tolerans gen. nov., sp. nov., a denitrifying bacterium isolated from a bioreactor for tannery wastewater treatment.</title>
        <authorList>
            <person name="Han S.I."/>
            <person name="Kim J.O."/>
            <person name="Lee Y.R."/>
            <person name="Ekpeghere K.I."/>
            <person name="Koh S.C."/>
            <person name="Whang K.S."/>
        </authorList>
    </citation>
    <scope>NUCLEOTIDE SEQUENCE [LARGE SCALE GENOMIC DNA]</scope>
    <source>
        <strain evidence="2 3">KACC 17565</strain>
    </source>
</reference>
<dbReference type="InterPro" id="IPR001466">
    <property type="entry name" value="Beta-lactam-related"/>
</dbReference>
<keyword evidence="2" id="KW-0378">Hydrolase</keyword>